<proteinExistence type="predicted"/>
<dbReference type="AlphaFoldDB" id="A0A6N6MU35"/>
<dbReference type="EMBL" id="VZZJ01000014">
    <property type="protein sequence ID" value="KAB1072263.1"/>
    <property type="molecule type" value="Genomic_DNA"/>
</dbReference>
<name>A0A6N6MU35_9HYPH</name>
<sequence>MSKDKKQPSADRLKSSVKDAIGKLTGDVRVETEGKGEKRRTKPERTPPKT</sequence>
<feature type="compositionally biased region" description="Basic and acidic residues" evidence="1">
    <location>
        <begin position="1"/>
        <end position="36"/>
    </location>
</feature>
<comment type="caution">
    <text evidence="2">The sequence shown here is derived from an EMBL/GenBank/DDBJ whole genome shotgun (WGS) entry which is preliminary data.</text>
</comment>
<dbReference type="SUPFAM" id="SSF69047">
    <property type="entry name" value="Hypothetical protein YjbJ"/>
    <property type="match status" value="1"/>
</dbReference>
<evidence type="ECO:0000313" key="3">
    <source>
        <dbReference type="Proteomes" id="UP000441523"/>
    </source>
</evidence>
<keyword evidence="3" id="KW-1185">Reference proteome</keyword>
<evidence type="ECO:0000313" key="2">
    <source>
        <dbReference type="EMBL" id="KAB1072263.1"/>
    </source>
</evidence>
<reference evidence="2 3" key="1">
    <citation type="submission" date="2019-09" db="EMBL/GenBank/DDBJ databases">
        <title>YIM 132548 draft genome.</title>
        <authorList>
            <person name="Jiang L."/>
        </authorList>
    </citation>
    <scope>NUCLEOTIDE SEQUENCE [LARGE SCALE GENOMIC DNA]</scope>
    <source>
        <strain evidence="2 3">YIM 132548</strain>
    </source>
</reference>
<accession>A0A6N6MU35</accession>
<gene>
    <name evidence="2" type="ORF">F6X51_16250</name>
</gene>
<dbReference type="Proteomes" id="UP000441523">
    <property type="component" value="Unassembled WGS sequence"/>
</dbReference>
<dbReference type="InterPro" id="IPR036629">
    <property type="entry name" value="YjbJ_sf"/>
</dbReference>
<organism evidence="2 3">
    <name type="scientific">Methylobacterium planeticum</name>
    <dbReference type="NCBI Taxonomy" id="2615211"/>
    <lineage>
        <taxon>Bacteria</taxon>
        <taxon>Pseudomonadati</taxon>
        <taxon>Pseudomonadota</taxon>
        <taxon>Alphaproteobacteria</taxon>
        <taxon>Hyphomicrobiales</taxon>
        <taxon>Methylobacteriaceae</taxon>
        <taxon>Methylobacterium</taxon>
    </lineage>
</organism>
<feature type="region of interest" description="Disordered" evidence="1">
    <location>
        <begin position="1"/>
        <end position="50"/>
    </location>
</feature>
<protein>
    <submittedName>
        <fullName evidence="2">CsbD family protein</fullName>
    </submittedName>
</protein>
<evidence type="ECO:0000256" key="1">
    <source>
        <dbReference type="SAM" id="MobiDB-lite"/>
    </source>
</evidence>
<dbReference type="RefSeq" id="WP_150964729.1">
    <property type="nucleotide sequence ID" value="NZ_VZZJ01000014.1"/>
</dbReference>